<keyword evidence="1" id="KW-0472">Membrane</keyword>
<dbReference type="Proteomes" id="UP000019102">
    <property type="component" value="Unassembled WGS sequence"/>
</dbReference>
<dbReference type="GO" id="GO:0020037">
    <property type="term" value="F:heme binding"/>
    <property type="evidence" value="ECO:0007669"/>
    <property type="project" value="InterPro"/>
</dbReference>
<dbReference type="InterPro" id="IPR045062">
    <property type="entry name" value="Cyt_c_biogenesis_CcsA/CcmC"/>
</dbReference>
<feature type="transmembrane region" description="Helical" evidence="1">
    <location>
        <begin position="30"/>
        <end position="47"/>
    </location>
</feature>
<organism evidence="2 3">
    <name type="scientific">Gracilibacillus boraciitolerans JCM 21714</name>
    <dbReference type="NCBI Taxonomy" id="1298598"/>
    <lineage>
        <taxon>Bacteria</taxon>
        <taxon>Bacillati</taxon>
        <taxon>Bacillota</taxon>
        <taxon>Bacilli</taxon>
        <taxon>Bacillales</taxon>
        <taxon>Bacillaceae</taxon>
        <taxon>Gracilibacillus</taxon>
    </lineage>
</organism>
<dbReference type="GO" id="GO:0005886">
    <property type="term" value="C:plasma membrane"/>
    <property type="evidence" value="ECO:0007669"/>
    <property type="project" value="TreeGrafter"/>
</dbReference>
<accession>W4VD34</accession>
<name>W4VD34_9BACI</name>
<protein>
    <submittedName>
        <fullName evidence="2">Cytochrome c-type biogenesis protein CcsA/ResC</fullName>
    </submittedName>
</protein>
<dbReference type="AlphaFoldDB" id="W4VD34"/>
<evidence type="ECO:0000313" key="2">
    <source>
        <dbReference type="EMBL" id="GAE91320.1"/>
    </source>
</evidence>
<gene>
    <name evidence="2" type="ORF">JCM21714_268</name>
</gene>
<sequence>MFEFVTFFGMMLILAFIILYFIYRIELLGLFALPIALLVIAYASMYPKELSPLVPSLKSHWLYIHVTTVALGEAILAVSFIAGAYLSDSSN</sequence>
<dbReference type="eggNOG" id="COG0755">
    <property type="taxonomic scope" value="Bacteria"/>
</dbReference>
<feature type="transmembrane region" description="Helical" evidence="1">
    <location>
        <begin position="6"/>
        <end position="23"/>
    </location>
</feature>
<keyword evidence="1" id="KW-1133">Transmembrane helix</keyword>
<reference evidence="2 3" key="1">
    <citation type="journal article" date="2014" name="Genome Announc.">
        <title>Draft Genome Sequence of the Boron-Tolerant and Moderately Halotolerant Bacterium Gracilibacillus boraciitolerans JCM 21714T.</title>
        <authorList>
            <person name="Ahmed I."/>
            <person name="Oshima K."/>
            <person name="Suda W."/>
            <person name="Kitamura K."/>
            <person name="Iida T."/>
            <person name="Ohmori Y."/>
            <person name="Fujiwara T."/>
            <person name="Hattori M."/>
            <person name="Ohkuma M."/>
        </authorList>
    </citation>
    <scope>NUCLEOTIDE SEQUENCE [LARGE SCALE GENOMIC DNA]</scope>
    <source>
        <strain evidence="2 3">JCM 21714</strain>
    </source>
</reference>
<keyword evidence="3" id="KW-1185">Reference proteome</keyword>
<comment type="caution">
    <text evidence="2">The sequence shown here is derived from an EMBL/GenBank/DDBJ whole genome shotgun (WGS) entry which is preliminary data.</text>
</comment>
<dbReference type="PANTHER" id="PTHR30071:SF1">
    <property type="entry name" value="CYTOCHROME B_B6 PROTEIN-RELATED"/>
    <property type="match status" value="1"/>
</dbReference>
<dbReference type="GO" id="GO:0017004">
    <property type="term" value="P:cytochrome complex assembly"/>
    <property type="evidence" value="ECO:0007669"/>
    <property type="project" value="InterPro"/>
</dbReference>
<proteinExistence type="predicted"/>
<evidence type="ECO:0000313" key="3">
    <source>
        <dbReference type="Proteomes" id="UP000019102"/>
    </source>
</evidence>
<dbReference type="EMBL" id="BAVS01000001">
    <property type="protein sequence ID" value="GAE91320.1"/>
    <property type="molecule type" value="Genomic_DNA"/>
</dbReference>
<evidence type="ECO:0000256" key="1">
    <source>
        <dbReference type="SAM" id="Phobius"/>
    </source>
</evidence>
<feature type="transmembrane region" description="Helical" evidence="1">
    <location>
        <begin position="62"/>
        <end position="86"/>
    </location>
</feature>
<keyword evidence="1" id="KW-0812">Transmembrane</keyword>
<dbReference type="STRING" id="1298598.JCM21714_268"/>
<dbReference type="PANTHER" id="PTHR30071">
    <property type="entry name" value="HEME EXPORTER PROTEIN C"/>
    <property type="match status" value="1"/>
</dbReference>